<dbReference type="Pfam" id="PF04932">
    <property type="entry name" value="Wzy_C"/>
    <property type="match status" value="1"/>
</dbReference>
<organism evidence="7">
    <name type="scientific">freshwater metagenome</name>
    <dbReference type="NCBI Taxonomy" id="449393"/>
    <lineage>
        <taxon>unclassified sequences</taxon>
        <taxon>metagenomes</taxon>
        <taxon>ecological metagenomes</taxon>
    </lineage>
</organism>
<evidence type="ECO:0000256" key="2">
    <source>
        <dbReference type="ARBA" id="ARBA00022692"/>
    </source>
</evidence>
<keyword evidence="2 5" id="KW-0812">Transmembrane</keyword>
<name>A0A6J7SJY5_9ZZZZ</name>
<evidence type="ECO:0000256" key="5">
    <source>
        <dbReference type="SAM" id="Phobius"/>
    </source>
</evidence>
<dbReference type="InterPro" id="IPR007016">
    <property type="entry name" value="O-antigen_ligase-rel_domated"/>
</dbReference>
<accession>A0A6J7SJY5</accession>
<dbReference type="AlphaFoldDB" id="A0A6J7SJY5"/>
<feature type="transmembrane region" description="Helical" evidence="5">
    <location>
        <begin position="70"/>
        <end position="91"/>
    </location>
</feature>
<feature type="transmembrane region" description="Helical" evidence="5">
    <location>
        <begin position="98"/>
        <end position="116"/>
    </location>
</feature>
<proteinExistence type="predicted"/>
<evidence type="ECO:0000256" key="3">
    <source>
        <dbReference type="ARBA" id="ARBA00022989"/>
    </source>
</evidence>
<gene>
    <name evidence="7" type="ORF">UFOPK4237_01167</name>
</gene>
<reference evidence="7" key="1">
    <citation type="submission" date="2020-05" db="EMBL/GenBank/DDBJ databases">
        <authorList>
            <person name="Chiriac C."/>
            <person name="Salcher M."/>
            <person name="Ghai R."/>
            <person name="Kavagutti S V."/>
        </authorList>
    </citation>
    <scope>NUCLEOTIDE SEQUENCE</scope>
</reference>
<dbReference type="GO" id="GO:0016020">
    <property type="term" value="C:membrane"/>
    <property type="evidence" value="ECO:0007669"/>
    <property type="project" value="UniProtKB-SubCell"/>
</dbReference>
<evidence type="ECO:0000256" key="4">
    <source>
        <dbReference type="ARBA" id="ARBA00023136"/>
    </source>
</evidence>
<keyword evidence="3 5" id="KW-1133">Transmembrane helix</keyword>
<evidence type="ECO:0000313" key="7">
    <source>
        <dbReference type="EMBL" id="CAB5040580.1"/>
    </source>
</evidence>
<sequence>MLIGLFGAILILVGPDSDLNARTPLWQTFFELWKKTPINGIGEQGINSGMATGVIPGWASHAHSVYLDTLFRYGLVACGLLLGTLVIGVLIGIKAARLRSSISLALLVTFIFGGLTETIIDWRYLSIQGLIVVSSVLLATTWRTSHDINPSSENI</sequence>
<comment type="subcellular location">
    <subcellularLocation>
        <location evidence="1">Membrane</location>
        <topology evidence="1">Multi-pass membrane protein</topology>
    </subcellularLocation>
</comment>
<protein>
    <submittedName>
        <fullName evidence="7">Unannotated protein</fullName>
    </submittedName>
</protein>
<keyword evidence="4 5" id="KW-0472">Membrane</keyword>
<dbReference type="EMBL" id="CAFBPZ010000083">
    <property type="protein sequence ID" value="CAB5040580.1"/>
    <property type="molecule type" value="Genomic_DNA"/>
</dbReference>
<feature type="domain" description="O-antigen ligase-related" evidence="6">
    <location>
        <begin position="14"/>
        <end position="80"/>
    </location>
</feature>
<evidence type="ECO:0000256" key="1">
    <source>
        <dbReference type="ARBA" id="ARBA00004141"/>
    </source>
</evidence>
<evidence type="ECO:0000259" key="6">
    <source>
        <dbReference type="Pfam" id="PF04932"/>
    </source>
</evidence>